<feature type="compositionally biased region" description="Polar residues" evidence="4">
    <location>
        <begin position="1790"/>
        <end position="1799"/>
    </location>
</feature>
<dbReference type="GO" id="GO:0000981">
    <property type="term" value="F:DNA-binding transcription factor activity, RNA polymerase II-specific"/>
    <property type="evidence" value="ECO:0007669"/>
    <property type="project" value="TreeGrafter"/>
</dbReference>
<feature type="compositionally biased region" description="Basic residues" evidence="4">
    <location>
        <begin position="111"/>
        <end position="124"/>
    </location>
</feature>
<feature type="compositionally biased region" description="Polar residues" evidence="4">
    <location>
        <begin position="971"/>
        <end position="980"/>
    </location>
</feature>
<evidence type="ECO:0000256" key="3">
    <source>
        <dbReference type="ARBA" id="ARBA00023242"/>
    </source>
</evidence>
<evidence type="ECO:0000256" key="1">
    <source>
        <dbReference type="ARBA" id="ARBA00004123"/>
    </source>
</evidence>
<feature type="compositionally biased region" description="Low complexity" evidence="4">
    <location>
        <begin position="1947"/>
        <end position="1956"/>
    </location>
</feature>
<reference evidence="5" key="1">
    <citation type="submission" date="2022-03" db="EMBL/GenBank/DDBJ databases">
        <authorList>
            <person name="Sayadi A."/>
        </authorList>
    </citation>
    <scope>NUCLEOTIDE SEQUENCE</scope>
</reference>
<name>A0A9P0LDS0_ACAOB</name>
<evidence type="ECO:0000256" key="4">
    <source>
        <dbReference type="SAM" id="MobiDB-lite"/>
    </source>
</evidence>
<feature type="region of interest" description="Disordered" evidence="4">
    <location>
        <begin position="1765"/>
        <end position="1799"/>
    </location>
</feature>
<feature type="region of interest" description="Disordered" evidence="4">
    <location>
        <begin position="104"/>
        <end position="124"/>
    </location>
</feature>
<keyword evidence="6" id="KW-1185">Reference proteome</keyword>
<organism evidence="5 6">
    <name type="scientific">Acanthoscelides obtectus</name>
    <name type="common">Bean weevil</name>
    <name type="synonym">Bruchus obtectus</name>
    <dbReference type="NCBI Taxonomy" id="200917"/>
    <lineage>
        <taxon>Eukaryota</taxon>
        <taxon>Metazoa</taxon>
        <taxon>Ecdysozoa</taxon>
        <taxon>Arthropoda</taxon>
        <taxon>Hexapoda</taxon>
        <taxon>Insecta</taxon>
        <taxon>Pterygota</taxon>
        <taxon>Neoptera</taxon>
        <taxon>Endopterygota</taxon>
        <taxon>Coleoptera</taxon>
        <taxon>Polyphaga</taxon>
        <taxon>Cucujiformia</taxon>
        <taxon>Chrysomeloidea</taxon>
        <taxon>Chrysomelidae</taxon>
        <taxon>Bruchinae</taxon>
        <taxon>Bruchini</taxon>
        <taxon>Acanthoscelides</taxon>
    </lineage>
</organism>
<accession>A0A9P0LDS0</accession>
<feature type="region of interest" description="Disordered" evidence="4">
    <location>
        <begin position="1924"/>
        <end position="1956"/>
    </location>
</feature>
<dbReference type="OrthoDB" id="5812619at2759"/>
<proteinExistence type="predicted"/>
<dbReference type="InterPro" id="IPR051651">
    <property type="entry name" value="DMTF1_DNA-bind_reg"/>
</dbReference>
<gene>
    <name evidence="5" type="ORF">ACAOBT_LOCUS20101</name>
</gene>
<dbReference type="PANTHER" id="PTHR46380:SF2">
    <property type="entry name" value="CYCLIN-D-BINDING MYB-LIKE TRANSCRIPTION FACTOR 1"/>
    <property type="match status" value="1"/>
</dbReference>
<evidence type="ECO:0000313" key="5">
    <source>
        <dbReference type="EMBL" id="CAH1991143.1"/>
    </source>
</evidence>
<feature type="compositionally biased region" description="Polar residues" evidence="4">
    <location>
        <begin position="1464"/>
        <end position="1475"/>
    </location>
</feature>
<feature type="region of interest" description="Disordered" evidence="4">
    <location>
        <begin position="957"/>
        <end position="980"/>
    </location>
</feature>
<protein>
    <submittedName>
        <fullName evidence="5">Uncharacterized protein</fullName>
    </submittedName>
</protein>
<feature type="compositionally biased region" description="Basic and acidic residues" evidence="4">
    <location>
        <begin position="1489"/>
        <end position="1504"/>
    </location>
</feature>
<sequence length="2335" mass="267615">MSDTHSKKWYKKSFKSKCRTTEYFQDGEVTKAVEKSKNYIKPNKNSKSQANENTSYEKNVISGDNDQRLVASSKSKTENFQFNIEIKQKIKDVQKRVPQNAICATNDPCGKKQKASEKRRNRRNAYKRKHKLKRKRKLSVNLIHENFFNGSTPITDLESLGTPKLMLDEKVFLQSRACIDNSEDRLVKKGIPNDVIDKNTRYIQSSLSQRPINKSNVYPSGILSKESSRISDNAYRSISENQSDSELFYFDFTGDYSQNQSPTSPNKSLVSKKCPSTNPGLSKRVDILFNQFNFEDLKDSSESSDDIFVDELSRPSIDRTIGNNYDKVCRDLERANNVHLKNKKRPEVHHGARNCDGKQYNRKTHISNNDLVEGCNGTRVSKLGQNVKLNRQLLDVDKSMSELDSDHGHMINNVSQNPLEYKKCRDKSKDNPINGTEDASWEDKSKIGEIHNSKYRLAQATTDERANVGVHEEKRIVELAQDISDFWTNVLSELKTKKKKRRKKGKDVTGLFEDTQNGHNNYKNSKSINKFDISLSKIKQNTKIENSKDNTELLHEVLETKSNRGKEIIEKHVHDYGKNKLKNKFDISLSKINRKTHLENNKDNIELLREVLEIKSKSEEVNDNSIRVNGNKLELDQDHLEIIDMHTDIDKSMQVQEVSQGVGPERLNGGIEAKLLEKVKTKKRKRHEIILVTLNSFTDSEILDEIETVSPKTKKDKQLHDRSHEGEKHHKSHETDINRLASCKKELEIKNVQMVMGDREKKQEIELQTSPEPKRMKRKTKRIIVNSEMIQDELNTSTKSEISTNDYDELREIEIEVKKLQSVADVPRNTQQNMPQHVNAAFTARISPELKGNKKKRKSIVNPEIIQHTLITSAYGGTLHEIEANSSKNKKKKTRDRSSFQTQDEMLGIVYTDQLQEKNAQIGKDKVTSRVKEKKLSDGHVSEAENYISAIESSAHSNTPLKKKKKRKVASTPNISSFDYSETNITGRLTTLSFEQNSETIMGDCGKQRRSEEKISELLDNTFQRHQTLNKLKIADTPETTEANEYHNGDIPSKEKMSKKPIPAKLSEITSTGQKEYNVSERFGQTQAQVDKDIHVSDASKDSQTKDLISNELEKEVSGMQANETQFKWSDLVKTANRTKPKTVRQKKCKNFIHIIDSDCEMHVTYTRKNKKDEKTANVDDARPVCSNHIDSTCKEFVDIIDSDCTMKTTLTNSKKRKRKKKSDVRRREFHDESMLCKYRSDESFASLSSNLDSSKGDISIRINENGETKNVSNELDESIGDGPKKKKKKIIQLTSEESLPQKLEANSTRNIVSNGYELQVVEEKLEDEVIETSIQEETQEISADHIVSFSSSTSPKFETKKKRRKGERYITDRLQETQDTQTIDRNGTEAMDIVSMQLFGSGFKKKKRKGQSSQTDFLHDTQSTQNSDMDVQNITQPIVVDKVNFDPKISPELKTKKKKRNRYSSASESQYVQNIDTEVQEATHTIEAEHNKNSSELGIEKKYRNSSQSEIIEETQDTPSIDMGIQVIEEGHENAVFDSKRTQEIEIEHEEINSQGKIFPELRMEKKKHQTKIIQEMPEVPNVVMAIQKSSQVIEVEHGKVGSHPRTSSEPSIRKKKRDSSKYEEAQDIPNTGTEAQEKSRCTEDKEDNSHFKTSSELRIKKKKRNSSISEVVQETQDTQVINTMLVTGAHKRAREVDVELEKSHHKKSSAPAIENKKQNGSMSIQEVPDTQVINTTSDSLKLDTHTQERALGINVEIEKLNSHCKGSSEPAIEKKKRNSSKTEIAHETQVSQGSDSDTNTIILETNSREQNERPIEIVLNGVRSCANSIQPGKKQSHSSECACFENIPERTTVKINEVKKGEARKLKEHGDSEESGLPIEANITQKANETSPYGNRNVLIKQIKCWRKGLIDESVDTKSVIVHPRVNEQDDDRSNTKDSATSKIGENGNECNENESLVSLNLSESLDETRANDEDVSNEIEEKSFVSDCDSDSEKEFDPKNLSLSVPFPIPPIHEHLADAKQELEAEKLGITLKKGAFTKEEDKQIVDNWTYFCKFHDLEVKPQDFFNLISVRKLERLKFLQFLAHRLDNRKMHRVHMRFKTLFKKNLVHRGRYTAEEDAKILNYLKNTKSTTPYKDLAEIFNRTNLSVQRRYETLTKAKNTGKVEWNVHSMAKFVAKMMRMKKLKSISDLKEVELTTKQWKKLSKKLDYIPIERLRRAWKVTIYPRLFATANTVDVKKDIITKLYERDVTDWKTIDWKSLSNEYKGYTAQKLCTMFRQTIFHHVPKEIRGDARECLSYLKHHVLNKLKGSHSIKRLIAEMSEESSGSGDDTE</sequence>
<feature type="compositionally biased region" description="Basic and acidic residues" evidence="4">
    <location>
        <begin position="1927"/>
        <end position="1938"/>
    </location>
</feature>
<feature type="region of interest" description="Disordered" evidence="4">
    <location>
        <begin position="1702"/>
        <end position="1725"/>
    </location>
</feature>
<feature type="region of interest" description="Disordered" evidence="4">
    <location>
        <begin position="1598"/>
        <end position="1673"/>
    </location>
</feature>
<feature type="region of interest" description="Disordered" evidence="4">
    <location>
        <begin position="1452"/>
        <end position="1475"/>
    </location>
</feature>
<dbReference type="GO" id="GO:0000978">
    <property type="term" value="F:RNA polymerase II cis-regulatory region sequence-specific DNA binding"/>
    <property type="evidence" value="ECO:0007669"/>
    <property type="project" value="TreeGrafter"/>
</dbReference>
<comment type="subcellular location">
    <subcellularLocation>
        <location evidence="1">Nucleus</location>
    </subcellularLocation>
</comment>
<dbReference type="Proteomes" id="UP001152888">
    <property type="component" value="Unassembled WGS sequence"/>
</dbReference>
<keyword evidence="3" id="KW-0539">Nucleus</keyword>
<evidence type="ECO:0000313" key="6">
    <source>
        <dbReference type="Proteomes" id="UP001152888"/>
    </source>
</evidence>
<dbReference type="EMBL" id="CAKOFQ010007106">
    <property type="protein sequence ID" value="CAH1991143.1"/>
    <property type="molecule type" value="Genomic_DNA"/>
</dbReference>
<feature type="compositionally biased region" description="Basic and acidic residues" evidence="4">
    <location>
        <begin position="716"/>
        <end position="735"/>
    </location>
</feature>
<feature type="region of interest" description="Disordered" evidence="4">
    <location>
        <begin position="1489"/>
        <end position="1519"/>
    </location>
</feature>
<feature type="region of interest" description="Disordered" evidence="4">
    <location>
        <begin position="1405"/>
        <end position="1429"/>
    </location>
</feature>
<feature type="compositionally biased region" description="Basic and acidic residues" evidence="4">
    <location>
        <begin position="1637"/>
        <end position="1660"/>
    </location>
</feature>
<comment type="caution">
    <text evidence="5">The sequence shown here is derived from an EMBL/GenBank/DDBJ whole genome shotgun (WGS) entry which is preliminary data.</text>
</comment>
<keyword evidence="2" id="KW-0238">DNA-binding</keyword>
<dbReference type="GO" id="GO:0005634">
    <property type="term" value="C:nucleus"/>
    <property type="evidence" value="ECO:0007669"/>
    <property type="project" value="UniProtKB-SubCell"/>
</dbReference>
<dbReference type="PANTHER" id="PTHR46380">
    <property type="entry name" value="CYCLIN-D-BINDING MYB-LIKE TRANSCRIPTION FACTOR 1"/>
    <property type="match status" value="1"/>
</dbReference>
<evidence type="ECO:0000256" key="2">
    <source>
        <dbReference type="ARBA" id="ARBA00023125"/>
    </source>
</evidence>
<feature type="region of interest" description="Disordered" evidence="4">
    <location>
        <begin position="710"/>
        <end position="735"/>
    </location>
</feature>